<name>A0ABT2VM37_9ALTE</name>
<dbReference type="Pfam" id="PF00072">
    <property type="entry name" value="Response_reg"/>
    <property type="match status" value="1"/>
</dbReference>
<evidence type="ECO:0000313" key="15">
    <source>
        <dbReference type="EMBL" id="MCU7553907.1"/>
    </source>
</evidence>
<evidence type="ECO:0000256" key="12">
    <source>
        <dbReference type="PROSITE-ProRule" id="PRU00169"/>
    </source>
</evidence>
<keyword evidence="9" id="KW-0067">ATP-binding</keyword>
<dbReference type="InterPro" id="IPR029016">
    <property type="entry name" value="GAF-like_dom_sf"/>
</dbReference>
<dbReference type="PROSITE" id="PS50110">
    <property type="entry name" value="RESPONSE_REGULATORY"/>
    <property type="match status" value="1"/>
</dbReference>
<keyword evidence="8" id="KW-0418">Kinase</keyword>
<evidence type="ECO:0000256" key="5">
    <source>
        <dbReference type="ARBA" id="ARBA00022606"/>
    </source>
</evidence>
<dbReference type="PRINTS" id="PR01033">
    <property type="entry name" value="PHYTOCHROME"/>
</dbReference>
<dbReference type="InterPro" id="IPR001789">
    <property type="entry name" value="Sig_transdc_resp-reg_receiver"/>
</dbReference>
<dbReference type="SMART" id="SM00448">
    <property type="entry name" value="REC"/>
    <property type="match status" value="1"/>
</dbReference>
<evidence type="ECO:0000259" key="13">
    <source>
        <dbReference type="PROSITE" id="PS50046"/>
    </source>
</evidence>
<protein>
    <recommendedName>
        <fullName evidence="2">histidine kinase</fullName>
        <ecNumber evidence="2">2.7.13.3</ecNumber>
    </recommendedName>
</protein>
<dbReference type="InterPro" id="IPR003018">
    <property type="entry name" value="GAF"/>
</dbReference>
<evidence type="ECO:0000256" key="6">
    <source>
        <dbReference type="ARBA" id="ARBA00022679"/>
    </source>
</evidence>
<dbReference type="InterPro" id="IPR013515">
    <property type="entry name" value="Phytochrome_cen-reg"/>
</dbReference>
<dbReference type="PROSITE" id="PS50046">
    <property type="entry name" value="PHYTOCHROME_2"/>
    <property type="match status" value="1"/>
</dbReference>
<keyword evidence="16" id="KW-1185">Reference proteome</keyword>
<dbReference type="Pfam" id="PF00360">
    <property type="entry name" value="PHY"/>
    <property type="match status" value="1"/>
</dbReference>
<dbReference type="RefSeq" id="WP_262992605.1">
    <property type="nucleotide sequence ID" value="NZ_JAOTJC010000006.1"/>
</dbReference>
<dbReference type="SUPFAM" id="SSF52172">
    <property type="entry name" value="CheY-like"/>
    <property type="match status" value="1"/>
</dbReference>
<sequence>MADLTPTGSVDLTNCDREPIHKLGYIQSFGGFLALRADWTVAQCSANISAYLGVPADEVVGGALNEWFCKTTRHHLRSAVQSAMITRRNERLFGQMIAATGKQIDVSVHHNGEFVILEFEPSQGTQHKQDNFVRSLLSQFYAAPSSQALAEMVTQQLKLVTGYDRVMLYRFLPDGAGEVIAEAKDRGLEAFLGLRYPASDIPKQARALYLKNLLRVIGNVDDTVVPIIPGSGKDDDPVDLSYSTLRAVSPVHLEYLRNMGVSAALSVSVIVNGKLWGLIACHHHTPKIPSYFQRTELELFAEFFALEMGARLNSEREAEASRTREFHRRLMTTMAVDGAFIDTLEKHFPTLQEIIPCDGILAQINGQRVATGLSMQDEVLEKLIRYLNSRAAHEVTGINGLADVLTEYDTQAQSVAGVMALPISRNPRDYVLFFRAAQTQTVEWAGNPNKPVSTGPNGDRLLPRSSFALWKQTHRDQCHHWSEQNYRDAESLRVMLLEVMIRHMQERDSLLLEASRKHELLISELNHRVRNILNLVNAIILQTDQHNRSVADFVEVLTGRLVALASAHDQLTASEWREVNFRHILETEIQAYIDLESHITLSGPEITIKPEAATPVVLVIHEMFTNAAKYGALAASRDKGQVTLRWSFDKDRGLCMDWQELGGPPVKPPTREGFGMTLIRSVIPHELGGELDITFDPHGVHASMQIPARYVLVKAAPVTSEPGEEWRAKPDKVTPPLPEKALVVEDNLVIALDMQAKLKRLGIAEVAVAGNLNTARSLYNKHRHGLVIFDVHLGNETTLGLLQEIAGNQTPCLIVSGYGDELKLPASFEDIPVLSKPVAEPTLRKRIMSLFAVDKD</sequence>
<dbReference type="EMBL" id="JAOTJC010000006">
    <property type="protein sequence ID" value="MCU7553907.1"/>
    <property type="molecule type" value="Genomic_DNA"/>
</dbReference>
<comment type="catalytic activity">
    <reaction evidence="1">
        <text>ATP + protein L-histidine = ADP + protein N-phospho-L-histidine.</text>
        <dbReference type="EC" id="2.7.13.3"/>
    </reaction>
</comment>
<proteinExistence type="predicted"/>
<gene>
    <name evidence="15" type="ORF">OCL06_04775</name>
</gene>
<dbReference type="Gene3D" id="3.40.50.2300">
    <property type="match status" value="1"/>
</dbReference>
<dbReference type="InterPro" id="IPR013654">
    <property type="entry name" value="PAS_2"/>
</dbReference>
<dbReference type="Gene3D" id="3.30.450.40">
    <property type="match status" value="1"/>
</dbReference>
<evidence type="ECO:0000256" key="3">
    <source>
        <dbReference type="ARBA" id="ARBA00022543"/>
    </source>
</evidence>
<evidence type="ECO:0000256" key="7">
    <source>
        <dbReference type="ARBA" id="ARBA00022741"/>
    </source>
</evidence>
<dbReference type="InterPro" id="IPR011006">
    <property type="entry name" value="CheY-like_superfamily"/>
</dbReference>
<organism evidence="15 16">
    <name type="scientific">Alteromonas salexigens</name>
    <dbReference type="NCBI Taxonomy" id="2982530"/>
    <lineage>
        <taxon>Bacteria</taxon>
        <taxon>Pseudomonadati</taxon>
        <taxon>Pseudomonadota</taxon>
        <taxon>Gammaproteobacteria</taxon>
        <taxon>Alteromonadales</taxon>
        <taxon>Alteromonadaceae</taxon>
        <taxon>Alteromonas/Salinimonas group</taxon>
        <taxon>Alteromonas</taxon>
    </lineage>
</organism>
<dbReference type="Gene3D" id="3.30.565.10">
    <property type="entry name" value="Histidine kinase-like ATPase, C-terminal domain"/>
    <property type="match status" value="1"/>
</dbReference>
<dbReference type="SUPFAM" id="SSF55785">
    <property type="entry name" value="PYP-like sensor domain (PAS domain)"/>
    <property type="match status" value="1"/>
</dbReference>
<dbReference type="InterPro" id="IPR001294">
    <property type="entry name" value="Phytochrome"/>
</dbReference>
<dbReference type="SMART" id="SM00065">
    <property type="entry name" value="GAF"/>
    <property type="match status" value="1"/>
</dbReference>
<dbReference type="Pfam" id="PF01590">
    <property type="entry name" value="GAF"/>
    <property type="match status" value="1"/>
</dbReference>
<dbReference type="SMART" id="SM00911">
    <property type="entry name" value="HWE_HK"/>
    <property type="match status" value="1"/>
</dbReference>
<dbReference type="PANTHER" id="PTHR41523">
    <property type="entry name" value="TWO-COMPONENT SYSTEM SENSOR PROTEIN"/>
    <property type="match status" value="1"/>
</dbReference>
<dbReference type="InterPro" id="IPR016132">
    <property type="entry name" value="Phyto_chromo_attachment"/>
</dbReference>
<dbReference type="InterPro" id="IPR011102">
    <property type="entry name" value="Sig_transdc_His_kinase_HWE"/>
</dbReference>
<dbReference type="Gene3D" id="3.30.450.20">
    <property type="entry name" value="PAS domain"/>
    <property type="match status" value="1"/>
</dbReference>
<keyword evidence="3" id="KW-0600">Photoreceptor protein</keyword>
<dbReference type="Pfam" id="PF07536">
    <property type="entry name" value="HWE_HK"/>
    <property type="match status" value="1"/>
</dbReference>
<keyword evidence="4 12" id="KW-0597">Phosphoprotein</keyword>
<evidence type="ECO:0000259" key="14">
    <source>
        <dbReference type="PROSITE" id="PS50110"/>
    </source>
</evidence>
<dbReference type="InterPro" id="IPR036890">
    <property type="entry name" value="HATPase_C_sf"/>
</dbReference>
<keyword evidence="6" id="KW-0808">Transferase</keyword>
<evidence type="ECO:0000256" key="8">
    <source>
        <dbReference type="ARBA" id="ARBA00022777"/>
    </source>
</evidence>
<evidence type="ECO:0000256" key="11">
    <source>
        <dbReference type="ARBA" id="ARBA00023170"/>
    </source>
</evidence>
<evidence type="ECO:0000256" key="10">
    <source>
        <dbReference type="ARBA" id="ARBA00022991"/>
    </source>
</evidence>
<comment type="caution">
    <text evidence="15">The sequence shown here is derived from an EMBL/GenBank/DDBJ whole genome shotgun (WGS) entry which is preliminary data.</text>
</comment>
<keyword evidence="11" id="KW-0675">Receptor</keyword>
<evidence type="ECO:0000256" key="1">
    <source>
        <dbReference type="ARBA" id="ARBA00000085"/>
    </source>
</evidence>
<accession>A0ABT2VM37</accession>
<dbReference type="InterPro" id="IPR035965">
    <property type="entry name" value="PAS-like_dom_sf"/>
</dbReference>
<evidence type="ECO:0000313" key="16">
    <source>
        <dbReference type="Proteomes" id="UP001209257"/>
    </source>
</evidence>
<dbReference type="PANTHER" id="PTHR41523:SF7">
    <property type="entry name" value="HISTIDINE KINASE"/>
    <property type="match status" value="1"/>
</dbReference>
<dbReference type="Gene3D" id="3.30.450.270">
    <property type="match status" value="1"/>
</dbReference>
<keyword evidence="5" id="KW-0716">Sensory transduction</keyword>
<evidence type="ECO:0000256" key="2">
    <source>
        <dbReference type="ARBA" id="ARBA00012438"/>
    </source>
</evidence>
<reference evidence="16" key="1">
    <citation type="submission" date="2023-07" db="EMBL/GenBank/DDBJ databases">
        <title>Study on multiphase classification of strain Alteromonas salexigens isolated from the Yellow Sea.</title>
        <authorList>
            <person name="Sun L."/>
        </authorList>
    </citation>
    <scope>NUCLEOTIDE SEQUENCE [LARGE SCALE GENOMIC DNA]</scope>
    <source>
        <strain evidence="16">ASW11-19</strain>
    </source>
</reference>
<feature type="modified residue" description="4-aspartylphosphate" evidence="12">
    <location>
        <position position="790"/>
    </location>
</feature>
<dbReference type="EC" id="2.7.13.3" evidence="2"/>
<feature type="domain" description="Response regulatory" evidence="14">
    <location>
        <begin position="740"/>
        <end position="851"/>
    </location>
</feature>
<evidence type="ECO:0000256" key="9">
    <source>
        <dbReference type="ARBA" id="ARBA00022840"/>
    </source>
</evidence>
<dbReference type="SUPFAM" id="SSF55781">
    <property type="entry name" value="GAF domain-like"/>
    <property type="match status" value="2"/>
</dbReference>
<dbReference type="InterPro" id="IPR043150">
    <property type="entry name" value="Phytochrome_PHY_sf"/>
</dbReference>
<keyword evidence="10" id="KW-0157">Chromophore</keyword>
<dbReference type="Pfam" id="PF08446">
    <property type="entry name" value="PAS_2"/>
    <property type="match status" value="1"/>
</dbReference>
<feature type="domain" description="Phytochrome chromophore attachment site" evidence="13">
    <location>
        <begin position="145"/>
        <end position="306"/>
    </location>
</feature>
<keyword evidence="7" id="KW-0547">Nucleotide-binding</keyword>
<evidence type="ECO:0000256" key="4">
    <source>
        <dbReference type="ARBA" id="ARBA00022553"/>
    </source>
</evidence>
<dbReference type="Proteomes" id="UP001209257">
    <property type="component" value="Unassembled WGS sequence"/>
</dbReference>